<feature type="site" description="Interaction with DNA" evidence="12">
    <location>
        <position position="188"/>
    </location>
</feature>
<dbReference type="PROSITE" id="PS50880">
    <property type="entry name" value="TOPRIM"/>
    <property type="match status" value="1"/>
</dbReference>
<evidence type="ECO:0000256" key="6">
    <source>
        <dbReference type="ARBA" id="ARBA00022833"/>
    </source>
</evidence>
<dbReference type="AlphaFoldDB" id="A0A2T5J1W5"/>
<evidence type="ECO:0000313" key="16">
    <source>
        <dbReference type="Proteomes" id="UP000244223"/>
    </source>
</evidence>
<dbReference type="InterPro" id="IPR006171">
    <property type="entry name" value="TOPRIM_dom"/>
</dbReference>
<dbReference type="InterPro" id="IPR003602">
    <property type="entry name" value="Topo_IA_DNA-bd_dom"/>
</dbReference>
<evidence type="ECO:0000256" key="5">
    <source>
        <dbReference type="ARBA" id="ARBA00022771"/>
    </source>
</evidence>
<feature type="site" description="Interaction with DNA" evidence="12">
    <location>
        <position position="181"/>
    </location>
</feature>
<feature type="region of interest" description="Interaction with DNA" evidence="12">
    <location>
        <begin position="196"/>
        <end position="201"/>
    </location>
</feature>
<dbReference type="Pfam" id="PF01751">
    <property type="entry name" value="Toprim"/>
    <property type="match status" value="1"/>
</dbReference>
<dbReference type="InterPro" id="IPR013824">
    <property type="entry name" value="Topo_IA_cen_sub1"/>
</dbReference>
<dbReference type="SMART" id="SM00437">
    <property type="entry name" value="TOP1Ac"/>
    <property type="match status" value="1"/>
</dbReference>
<dbReference type="PANTHER" id="PTHR42785:SF1">
    <property type="entry name" value="DNA TOPOISOMERASE"/>
    <property type="match status" value="1"/>
</dbReference>
<protein>
    <recommendedName>
        <fullName evidence="12">DNA topoisomerase 1</fullName>
        <ecNumber evidence="12">5.6.2.1</ecNumber>
    </recommendedName>
    <alternativeName>
        <fullName evidence="12">DNA topoisomerase I</fullName>
    </alternativeName>
</protein>
<dbReference type="FunFam" id="3.40.50.140:FF:000001">
    <property type="entry name" value="DNA topoisomerase 1"/>
    <property type="match status" value="1"/>
</dbReference>
<dbReference type="PROSITE" id="PS52039">
    <property type="entry name" value="TOPO_IA_2"/>
    <property type="match status" value="1"/>
</dbReference>
<dbReference type="InterPro" id="IPR005733">
    <property type="entry name" value="TopoI_bac-type"/>
</dbReference>
<dbReference type="Pfam" id="PF08272">
    <property type="entry name" value="Zn_Ribbon_Topo"/>
    <property type="match status" value="2"/>
</dbReference>
<organism evidence="15 16">
    <name type="scientific">Agitococcus lubricus</name>
    <dbReference type="NCBI Taxonomy" id="1077255"/>
    <lineage>
        <taxon>Bacteria</taxon>
        <taxon>Pseudomonadati</taxon>
        <taxon>Pseudomonadota</taxon>
        <taxon>Gammaproteobacteria</taxon>
        <taxon>Moraxellales</taxon>
        <taxon>Moraxellaceae</taxon>
        <taxon>Agitococcus</taxon>
    </lineage>
</organism>
<keyword evidence="6" id="KW-0862">Zinc</keyword>
<dbReference type="InterPro" id="IPR013497">
    <property type="entry name" value="Topo_IA_cen"/>
</dbReference>
<keyword evidence="3" id="KW-0479">Metal-binding</keyword>
<dbReference type="Pfam" id="PF21372">
    <property type="entry name" value="Zn_ribbon_bTOP1"/>
    <property type="match status" value="1"/>
</dbReference>
<dbReference type="Gene3D" id="1.10.460.10">
    <property type="entry name" value="Topoisomerase I, domain 2"/>
    <property type="match status" value="1"/>
</dbReference>
<evidence type="ECO:0000259" key="14">
    <source>
        <dbReference type="PROSITE" id="PS52039"/>
    </source>
</evidence>
<comment type="function">
    <text evidence="11 12">Releases the supercoiling and torsional tension of DNA, which is introduced during the DNA replication and transcription, by transiently cleaving and rejoining one strand of the DNA duplex. Introduces a single-strand break via transesterification at a target site in duplex DNA. The scissile phosphodiester is attacked by the catalytic tyrosine of the enzyme, resulting in the formation of a DNA-(5'-phosphotyrosyl)-enzyme intermediate and the expulsion of a 3'-OH DNA strand. The free DNA strand then undergoes passage around the unbroken strand, thus removing DNA supercoils. Finally, in the religation step, the DNA 3'-OH attacks the covalent intermediate to expel the active-site tyrosine and restore the DNA phosphodiester backbone.</text>
</comment>
<keyword evidence="10 12" id="KW-0413">Isomerase</keyword>
<dbReference type="OrthoDB" id="9804262at2"/>
<dbReference type="EC" id="5.6.2.1" evidence="12"/>
<keyword evidence="4" id="KW-0677">Repeat</keyword>
<feature type="site" description="Interaction with DNA" evidence="12">
    <location>
        <position position="172"/>
    </location>
</feature>
<keyword evidence="7" id="KW-0460">Magnesium</keyword>
<name>A0A2T5J1W5_9GAMM</name>
<evidence type="ECO:0000256" key="10">
    <source>
        <dbReference type="ARBA" id="ARBA00023235"/>
    </source>
</evidence>
<dbReference type="FunFam" id="3.30.65.10:FF:000002">
    <property type="entry name" value="DNA topoisomerase 1"/>
    <property type="match status" value="1"/>
</dbReference>
<dbReference type="Pfam" id="PF01131">
    <property type="entry name" value="Topoisom_bac"/>
    <property type="match status" value="1"/>
</dbReference>
<keyword evidence="9 12" id="KW-0238">DNA-binding</keyword>
<evidence type="ECO:0000259" key="13">
    <source>
        <dbReference type="PROSITE" id="PS50880"/>
    </source>
</evidence>
<dbReference type="GO" id="GO:0005694">
    <property type="term" value="C:chromosome"/>
    <property type="evidence" value="ECO:0007669"/>
    <property type="project" value="InterPro"/>
</dbReference>
<comment type="caution">
    <text evidence="15">The sequence shown here is derived from an EMBL/GenBank/DDBJ whole genome shotgun (WGS) entry which is preliminary data.</text>
</comment>
<dbReference type="Gene3D" id="2.70.20.10">
    <property type="entry name" value="Topoisomerase I, domain 3"/>
    <property type="match status" value="1"/>
</dbReference>
<evidence type="ECO:0000256" key="4">
    <source>
        <dbReference type="ARBA" id="ARBA00022737"/>
    </source>
</evidence>
<dbReference type="EMBL" id="QAON01000003">
    <property type="protein sequence ID" value="PTQ90435.1"/>
    <property type="molecule type" value="Genomic_DNA"/>
</dbReference>
<dbReference type="SUPFAM" id="SSF56712">
    <property type="entry name" value="Prokaryotic type I DNA topoisomerase"/>
    <property type="match status" value="1"/>
</dbReference>
<gene>
    <name evidence="12" type="primary">topA</name>
    <name evidence="15" type="ORF">C8N29_103188</name>
</gene>
<dbReference type="PANTHER" id="PTHR42785">
    <property type="entry name" value="DNA TOPOISOMERASE, TYPE IA, CORE"/>
    <property type="match status" value="1"/>
</dbReference>
<feature type="active site" description="O-(5'-phospho-DNA)-tyrosine intermediate" evidence="12">
    <location>
        <position position="323"/>
    </location>
</feature>
<dbReference type="GO" id="GO:0006265">
    <property type="term" value="P:DNA topological change"/>
    <property type="evidence" value="ECO:0007669"/>
    <property type="project" value="UniProtKB-UniRule"/>
</dbReference>
<dbReference type="SMART" id="SM00493">
    <property type="entry name" value="TOPRIM"/>
    <property type="match status" value="1"/>
</dbReference>
<feature type="domain" description="Toprim" evidence="13">
    <location>
        <begin position="3"/>
        <end position="146"/>
    </location>
</feature>
<dbReference type="InterPro" id="IPR023406">
    <property type="entry name" value="Topo_IA_AS"/>
</dbReference>
<proteinExistence type="inferred from homology"/>
<dbReference type="GO" id="GO:0003917">
    <property type="term" value="F:DNA topoisomerase type I (single strand cut, ATP-independent) activity"/>
    <property type="evidence" value="ECO:0007669"/>
    <property type="project" value="UniProtKB-UniRule"/>
</dbReference>
<feature type="site" description="Interaction with DNA" evidence="12">
    <location>
        <position position="33"/>
    </location>
</feature>
<dbReference type="InterPro" id="IPR049330">
    <property type="entry name" value="TOP1_Znf"/>
</dbReference>
<evidence type="ECO:0000256" key="12">
    <source>
        <dbReference type="HAMAP-Rule" id="MF_00952"/>
    </source>
</evidence>
<evidence type="ECO:0000256" key="8">
    <source>
        <dbReference type="ARBA" id="ARBA00023029"/>
    </source>
</evidence>
<dbReference type="PRINTS" id="PR00417">
    <property type="entry name" value="PRTPISMRASEI"/>
</dbReference>
<dbReference type="InterPro" id="IPR013826">
    <property type="entry name" value="Topo_IA_cen_sub3"/>
</dbReference>
<sequence length="869" mass="97245">MAKALVIVESPAKAKTINKYLGKDFIVKSSIGHVRDLPVSGNAQKEDKEVKPTTKTKTTAIEKAHKMQAALVARMGVDPEHDWLANYQILPGKEKVVAELKTLANSVETIYLATDLDREGEAIAWHLQQVIGGDPQRYQRVVFNEITKSAITAAFQQPARLNMHRVNAQQARRFLDRVVGYMVSPLLWEKIARGLSAGRVQSVAVRLVVEKEREIRAFVPEEFWDVHAHTDTPQQQTLRLQVHKYQDHAFKPKNETDALNAVGQLASATYVVAKREDKPTRTRPPAPFITSTLQQAASTRLGFSVKKTMTLAQRLYEAGHITYMRTDSTNLSQDALHAVRGFIVQQYGQSYLPAQANIYASKSGAQEAHEAIRPSDVNATGSQLGGLERDAERLYDLIWRQFVACQMPDAEYVSTSLSVQAEDYELRTRGRILTFDGFTKVLAPVQKDNEDVVLPNVNVGDVLILKELLPTQHFTKAPPRYTEATLVRELEKRGIGRPSTYAAIISTIQERGYVKLDSKRFYAEKMGDIVADRLLESFDNLMDYAFTAKLEEELDKVAEGDVNWKDLLNVFYRDFKAKLVHAAGEQGMRRNQPVAIDLPCQLCSRPMQIRTASTGVFLGCSGYALPPKERCKGTINLTPVEHLALADNDEEGETNELRAKKRCLKCGTAMDSYLVDSERKLHVCGNNPDCDGFELEQGTYKLKGYEGPTVECDKCGGSMELKNGRFGAYFACGSCPNTRKVLKNGEAAPPKSDPIHTTIRCAKVDDYFVLRDGAAGLFLAASQFPKNRETRAPSITELQQLADRLDPKYHYLLSAPACDDYGNPSLLRFSRKTKEQYVTTEEDGKATGWQAFYRDGVWQITKGRLSKEK</sequence>
<dbReference type="InterPro" id="IPR013263">
    <property type="entry name" value="TopoI_Znr_bac"/>
</dbReference>
<feature type="site" description="Interaction with DNA" evidence="12">
    <location>
        <position position="325"/>
    </location>
</feature>
<dbReference type="Gene3D" id="2.20.25.10">
    <property type="match status" value="1"/>
</dbReference>
<dbReference type="CDD" id="cd03363">
    <property type="entry name" value="TOPRIM_TopoIA_TopoI"/>
    <property type="match status" value="1"/>
</dbReference>
<evidence type="ECO:0000256" key="1">
    <source>
        <dbReference type="ARBA" id="ARBA00000213"/>
    </source>
</evidence>
<dbReference type="Gene3D" id="3.40.50.140">
    <property type="match status" value="1"/>
</dbReference>
<feature type="site" description="Interaction with DNA" evidence="12">
    <location>
        <position position="173"/>
    </location>
</feature>
<evidence type="ECO:0000256" key="9">
    <source>
        <dbReference type="ARBA" id="ARBA00023125"/>
    </source>
</evidence>
<dbReference type="NCBIfam" id="TIGR01051">
    <property type="entry name" value="topA_bact"/>
    <property type="match status" value="1"/>
</dbReference>
<dbReference type="InterPro" id="IPR028612">
    <property type="entry name" value="Topoisom_1_IA"/>
</dbReference>
<feature type="domain" description="Topo IA-type catalytic" evidence="14">
    <location>
        <begin position="162"/>
        <end position="580"/>
    </location>
</feature>
<keyword evidence="5" id="KW-0863">Zinc-finger</keyword>
<dbReference type="HAMAP" id="MF_00952">
    <property type="entry name" value="Topoisom_1_prok"/>
    <property type="match status" value="1"/>
</dbReference>
<keyword evidence="8 12" id="KW-0799">Topoisomerase</keyword>
<evidence type="ECO:0000256" key="3">
    <source>
        <dbReference type="ARBA" id="ARBA00022723"/>
    </source>
</evidence>
<evidence type="ECO:0000256" key="2">
    <source>
        <dbReference type="ARBA" id="ARBA00009446"/>
    </source>
</evidence>
<dbReference type="InterPro" id="IPR023405">
    <property type="entry name" value="Topo_IA_core_domain"/>
</dbReference>
<dbReference type="FunFam" id="1.10.290.10:FF:000002">
    <property type="entry name" value="DNA topoisomerase 1"/>
    <property type="match status" value="1"/>
</dbReference>
<evidence type="ECO:0000256" key="7">
    <source>
        <dbReference type="ARBA" id="ARBA00022842"/>
    </source>
</evidence>
<dbReference type="Pfam" id="PF01396">
    <property type="entry name" value="Zn_ribbon_Top1"/>
    <property type="match status" value="2"/>
</dbReference>
<dbReference type="Proteomes" id="UP000244223">
    <property type="component" value="Unassembled WGS sequence"/>
</dbReference>
<dbReference type="SMART" id="SM00436">
    <property type="entry name" value="TOP1Bc"/>
    <property type="match status" value="1"/>
</dbReference>
<evidence type="ECO:0000313" key="15">
    <source>
        <dbReference type="EMBL" id="PTQ90435.1"/>
    </source>
</evidence>
<dbReference type="InterPro" id="IPR003601">
    <property type="entry name" value="Topo_IA_2"/>
</dbReference>
<dbReference type="SUPFAM" id="SSF57783">
    <property type="entry name" value="Zinc beta-ribbon"/>
    <property type="match status" value="3"/>
</dbReference>
<dbReference type="InterPro" id="IPR000380">
    <property type="entry name" value="Topo_IA"/>
</dbReference>
<evidence type="ECO:0000256" key="11">
    <source>
        <dbReference type="ARBA" id="ARBA00053060"/>
    </source>
</evidence>
<feature type="site" description="Interaction with DNA" evidence="12">
    <location>
        <position position="176"/>
    </location>
</feature>
<comment type="catalytic activity">
    <reaction evidence="1 12">
        <text>ATP-independent breakage of single-stranded DNA, followed by passage and rejoining.</text>
        <dbReference type="EC" id="5.6.2.1"/>
    </reaction>
</comment>
<feature type="site" description="Interaction with DNA" evidence="12">
    <location>
        <position position="511"/>
    </location>
</feature>
<dbReference type="CDD" id="cd00186">
    <property type="entry name" value="TOP1Ac"/>
    <property type="match status" value="1"/>
</dbReference>
<dbReference type="PROSITE" id="PS00396">
    <property type="entry name" value="TOPO_IA_1"/>
    <property type="match status" value="1"/>
</dbReference>
<dbReference type="Gene3D" id="3.30.65.10">
    <property type="entry name" value="Bacterial Topoisomerase I, domain 1"/>
    <property type="match status" value="3"/>
</dbReference>
<dbReference type="Gene3D" id="1.10.290.10">
    <property type="entry name" value="Topoisomerase I, domain 4"/>
    <property type="match status" value="1"/>
</dbReference>
<keyword evidence="16" id="KW-1185">Reference proteome</keyword>
<reference evidence="15 16" key="1">
    <citation type="submission" date="2018-04" db="EMBL/GenBank/DDBJ databases">
        <title>Genomic Encyclopedia of Archaeal and Bacterial Type Strains, Phase II (KMG-II): from individual species to whole genera.</title>
        <authorList>
            <person name="Goeker M."/>
        </authorList>
    </citation>
    <scope>NUCLEOTIDE SEQUENCE [LARGE SCALE GENOMIC DNA]</scope>
    <source>
        <strain evidence="15 16">DSM 5822</strain>
    </source>
</reference>
<dbReference type="InterPro" id="IPR034149">
    <property type="entry name" value="TOPRIM_TopoI"/>
</dbReference>
<accession>A0A2T5J1W5</accession>
<dbReference type="GO" id="GO:0003677">
    <property type="term" value="F:DNA binding"/>
    <property type="evidence" value="ECO:0007669"/>
    <property type="project" value="UniProtKB-KW"/>
</dbReference>
<comment type="subunit">
    <text evidence="12">Monomer.</text>
</comment>
<comment type="similarity">
    <text evidence="2 12">Belongs to the type IA topoisomerase family.</text>
</comment>
<dbReference type="InterPro" id="IPR013498">
    <property type="entry name" value="Topo_IA_Znf"/>
</dbReference>
<dbReference type="GO" id="GO:0008270">
    <property type="term" value="F:zinc ion binding"/>
    <property type="evidence" value="ECO:0007669"/>
    <property type="project" value="UniProtKB-KW"/>
</dbReference>
<dbReference type="InterPro" id="IPR013825">
    <property type="entry name" value="Topo_IA_cen_sub2"/>
</dbReference>